<feature type="domain" description="Gfo/Idh/MocA-like oxidoreductase N-terminal" evidence="2">
    <location>
        <begin position="3"/>
        <end position="134"/>
    </location>
</feature>
<proteinExistence type="predicted"/>
<protein>
    <submittedName>
        <fullName evidence="4">Glucose--fructose oxidoreductase</fullName>
        <ecNumber evidence="4">1.1.99.28</ecNumber>
    </submittedName>
</protein>
<sequence length="347" mass="37392">MLKAAIVGVGFMGWIHYLAYQQSQGVKLAAFCSRDPKKRSGDWTGIQGNFGPPGGPIEMQGLTAYETLDEVLADPSIDLVDICLPPHLHAEAACKALAAGKHVLCEKPLALSSTACDEIIAAAQAANRQAMVAHVLPYMGEFQYAYQAAQSGSLGSVQRGYFKRIISPPDWIPDFYNASTVGGPLIDLHVHDAHFIRLLFGMPRRVMCSAELKDGTVKFCQSLMEFEEPGVLVGTSSGVSEQNGRPFCHGMEIQFEKGLLQYELAALTDGVEVMPLMVHKQDATTERPTLPEASEVAGFTAELEDAAASIVSGSVNPRLDVSHARDAIHLCQCLQASAVSGEWVSCR</sequence>
<dbReference type="InterPro" id="IPR036291">
    <property type="entry name" value="NAD(P)-bd_dom_sf"/>
</dbReference>
<reference evidence="4 5" key="1">
    <citation type="submission" date="2019-02" db="EMBL/GenBank/DDBJ databases">
        <title>Deep-cultivation of Planctomycetes and their phenomic and genomic characterization uncovers novel biology.</title>
        <authorList>
            <person name="Wiegand S."/>
            <person name="Jogler M."/>
            <person name="Boedeker C."/>
            <person name="Pinto D."/>
            <person name="Vollmers J."/>
            <person name="Rivas-Marin E."/>
            <person name="Kohn T."/>
            <person name="Peeters S.H."/>
            <person name="Heuer A."/>
            <person name="Rast P."/>
            <person name="Oberbeckmann S."/>
            <person name="Bunk B."/>
            <person name="Jeske O."/>
            <person name="Meyerdierks A."/>
            <person name="Storesund J.E."/>
            <person name="Kallscheuer N."/>
            <person name="Luecker S."/>
            <person name="Lage O.M."/>
            <person name="Pohl T."/>
            <person name="Merkel B.J."/>
            <person name="Hornburger P."/>
            <person name="Mueller R.-W."/>
            <person name="Bruemmer F."/>
            <person name="Labrenz M."/>
            <person name="Spormann A.M."/>
            <person name="Op den Camp H."/>
            <person name="Overmann J."/>
            <person name="Amann R."/>
            <person name="Jetten M.S.M."/>
            <person name="Mascher T."/>
            <person name="Medema M.H."/>
            <person name="Devos D.P."/>
            <person name="Kaster A.-K."/>
            <person name="Ovreas L."/>
            <person name="Rohde M."/>
            <person name="Galperin M.Y."/>
            <person name="Jogler C."/>
        </authorList>
    </citation>
    <scope>NUCLEOTIDE SEQUENCE [LARGE SCALE GENOMIC DNA]</scope>
    <source>
        <strain evidence="4 5">Q31a</strain>
    </source>
</reference>
<evidence type="ECO:0000259" key="3">
    <source>
        <dbReference type="Pfam" id="PF22725"/>
    </source>
</evidence>
<accession>A0A518G5G2</accession>
<dbReference type="EMBL" id="CP036298">
    <property type="protein sequence ID" value="QDV23831.1"/>
    <property type="molecule type" value="Genomic_DNA"/>
</dbReference>
<dbReference type="InterPro" id="IPR000683">
    <property type="entry name" value="Gfo/Idh/MocA-like_OxRdtase_N"/>
</dbReference>
<dbReference type="Gene3D" id="3.40.50.720">
    <property type="entry name" value="NAD(P)-binding Rossmann-like Domain"/>
    <property type="match status" value="1"/>
</dbReference>
<dbReference type="Pfam" id="PF01408">
    <property type="entry name" value="GFO_IDH_MocA"/>
    <property type="match status" value="1"/>
</dbReference>
<name>A0A518G5G2_9BACT</name>
<dbReference type="Gene3D" id="3.30.360.10">
    <property type="entry name" value="Dihydrodipicolinate Reductase, domain 2"/>
    <property type="match status" value="1"/>
</dbReference>
<keyword evidence="5" id="KW-1185">Reference proteome</keyword>
<dbReference type="Proteomes" id="UP000318017">
    <property type="component" value="Chromosome"/>
</dbReference>
<keyword evidence="1 4" id="KW-0560">Oxidoreductase</keyword>
<dbReference type="Pfam" id="PF22725">
    <property type="entry name" value="GFO_IDH_MocA_C3"/>
    <property type="match status" value="1"/>
</dbReference>
<evidence type="ECO:0000256" key="1">
    <source>
        <dbReference type="ARBA" id="ARBA00023002"/>
    </source>
</evidence>
<dbReference type="PANTHER" id="PTHR43818">
    <property type="entry name" value="BCDNA.GH03377"/>
    <property type="match status" value="1"/>
</dbReference>
<evidence type="ECO:0000313" key="5">
    <source>
        <dbReference type="Proteomes" id="UP000318017"/>
    </source>
</evidence>
<dbReference type="SUPFAM" id="SSF55347">
    <property type="entry name" value="Glyceraldehyde-3-phosphate dehydrogenase-like, C-terminal domain"/>
    <property type="match status" value="1"/>
</dbReference>
<dbReference type="KEGG" id="ahel:Q31a_21360"/>
<dbReference type="AlphaFoldDB" id="A0A518G5G2"/>
<gene>
    <name evidence="4" type="primary">gfo_4</name>
    <name evidence="4" type="ORF">Q31a_21360</name>
</gene>
<dbReference type="InterPro" id="IPR055170">
    <property type="entry name" value="GFO_IDH_MocA-like_dom"/>
</dbReference>
<dbReference type="EC" id="1.1.99.28" evidence="4"/>
<organism evidence="4 5">
    <name type="scientific">Aureliella helgolandensis</name>
    <dbReference type="NCBI Taxonomy" id="2527968"/>
    <lineage>
        <taxon>Bacteria</taxon>
        <taxon>Pseudomonadati</taxon>
        <taxon>Planctomycetota</taxon>
        <taxon>Planctomycetia</taxon>
        <taxon>Pirellulales</taxon>
        <taxon>Pirellulaceae</taxon>
        <taxon>Aureliella</taxon>
    </lineage>
</organism>
<dbReference type="GO" id="GO:0047061">
    <property type="term" value="F:glucose-fructose oxidoreductase activity"/>
    <property type="evidence" value="ECO:0007669"/>
    <property type="project" value="UniProtKB-EC"/>
</dbReference>
<evidence type="ECO:0000259" key="2">
    <source>
        <dbReference type="Pfam" id="PF01408"/>
    </source>
</evidence>
<dbReference type="RefSeq" id="WP_231691134.1">
    <property type="nucleotide sequence ID" value="NZ_CP036298.1"/>
</dbReference>
<dbReference type="InterPro" id="IPR050463">
    <property type="entry name" value="Gfo/Idh/MocA_oxidrdct_glycsds"/>
</dbReference>
<feature type="domain" description="GFO/IDH/MocA-like oxidoreductase" evidence="3">
    <location>
        <begin position="142"/>
        <end position="259"/>
    </location>
</feature>
<dbReference type="PANTHER" id="PTHR43818:SF11">
    <property type="entry name" value="BCDNA.GH03377"/>
    <property type="match status" value="1"/>
</dbReference>
<dbReference type="SUPFAM" id="SSF51735">
    <property type="entry name" value="NAD(P)-binding Rossmann-fold domains"/>
    <property type="match status" value="1"/>
</dbReference>
<dbReference type="GO" id="GO:0000166">
    <property type="term" value="F:nucleotide binding"/>
    <property type="evidence" value="ECO:0007669"/>
    <property type="project" value="InterPro"/>
</dbReference>
<evidence type="ECO:0000313" key="4">
    <source>
        <dbReference type="EMBL" id="QDV23831.1"/>
    </source>
</evidence>